<dbReference type="AlphaFoldDB" id="A0A7W7Z1C5"/>
<feature type="signal peptide" evidence="2">
    <location>
        <begin position="1"/>
        <end position="21"/>
    </location>
</feature>
<comment type="caution">
    <text evidence="3">The sequence shown here is derived from an EMBL/GenBank/DDBJ whole genome shotgun (WGS) entry which is preliminary data.</text>
</comment>
<evidence type="ECO:0000256" key="1">
    <source>
        <dbReference type="SAM" id="MobiDB-lite"/>
    </source>
</evidence>
<dbReference type="Proteomes" id="UP000542353">
    <property type="component" value="Unassembled WGS sequence"/>
</dbReference>
<dbReference type="EMBL" id="JACHIH010000002">
    <property type="protein sequence ID" value="MBB5045882.1"/>
    <property type="molecule type" value="Genomic_DNA"/>
</dbReference>
<feature type="chain" id="PRO_5031407509" description="DUF2155 domain-containing protein" evidence="2">
    <location>
        <begin position="22"/>
        <end position="298"/>
    </location>
</feature>
<protein>
    <recommendedName>
        <fullName evidence="5">DUF2155 domain-containing protein</fullName>
    </recommendedName>
</protein>
<evidence type="ECO:0000256" key="2">
    <source>
        <dbReference type="SAM" id="SignalP"/>
    </source>
</evidence>
<feature type="compositionally biased region" description="Pro residues" evidence="1">
    <location>
        <begin position="63"/>
        <end position="88"/>
    </location>
</feature>
<organism evidence="3 4">
    <name type="scientific">Rhodopseudomonas rhenobacensis</name>
    <dbReference type="NCBI Taxonomy" id="87461"/>
    <lineage>
        <taxon>Bacteria</taxon>
        <taxon>Pseudomonadati</taxon>
        <taxon>Pseudomonadota</taxon>
        <taxon>Alphaproteobacteria</taxon>
        <taxon>Hyphomicrobiales</taxon>
        <taxon>Nitrobacteraceae</taxon>
        <taxon>Rhodopseudomonas</taxon>
    </lineage>
</organism>
<evidence type="ECO:0000313" key="4">
    <source>
        <dbReference type="Proteomes" id="UP000542353"/>
    </source>
</evidence>
<feature type="compositionally biased region" description="Low complexity" evidence="1">
    <location>
        <begin position="89"/>
        <end position="116"/>
    </location>
</feature>
<keyword evidence="4" id="KW-1185">Reference proteome</keyword>
<feature type="compositionally biased region" description="Pro residues" evidence="1">
    <location>
        <begin position="117"/>
        <end position="135"/>
    </location>
</feature>
<proteinExistence type="predicted"/>
<keyword evidence="2" id="KW-0732">Signal</keyword>
<reference evidence="3 4" key="1">
    <citation type="submission" date="2020-08" db="EMBL/GenBank/DDBJ databases">
        <title>Genomic Encyclopedia of Type Strains, Phase IV (KMG-IV): sequencing the most valuable type-strain genomes for metagenomic binning, comparative biology and taxonomic classification.</title>
        <authorList>
            <person name="Goeker M."/>
        </authorList>
    </citation>
    <scope>NUCLEOTIDE SEQUENCE [LARGE SCALE GENOMIC DNA]</scope>
    <source>
        <strain evidence="3 4">DSM 12706</strain>
    </source>
</reference>
<evidence type="ECO:0008006" key="5">
    <source>
        <dbReference type="Google" id="ProtNLM"/>
    </source>
</evidence>
<dbReference type="InterPro" id="IPR019225">
    <property type="entry name" value="DUF2155"/>
</dbReference>
<sequence length="298" mass="31107">MAGLAALLVAPLIAVAPPAQAQIGTIFSDPPPRPPGNVPRGGPYDEEEEVPDLPQQGRLLPTPNRPLPGQGAPPPGAVQSQPLPPPPGTTIIPQNPSGTAAVPPAAPQPGVAAAPPAANPLPGQRPAPKTAPPSPATLQPGDEVVTEPPAQKIVNKKASFSGLDKITGRIINFDADIGETVQFGALRVKTDACYTRPATEAANTDAFVEVDEITLQGEVKRIFSGWMFAASPGLHGVEHPIYDIWLHDCKGPETTVVAAQPEAKPAPAQPAQKRAAPRPRPVQQPQVFPYNPLPAYRQ</sequence>
<name>A0A7W7Z1C5_9BRAD</name>
<dbReference type="PRINTS" id="PR01217">
    <property type="entry name" value="PRICHEXTENSN"/>
</dbReference>
<gene>
    <name evidence="3" type="ORF">HNR60_000617</name>
</gene>
<accession>A0A7W7Z1C5</accession>
<feature type="region of interest" description="Disordered" evidence="1">
    <location>
        <begin position="23"/>
        <end position="148"/>
    </location>
</feature>
<feature type="region of interest" description="Disordered" evidence="1">
    <location>
        <begin position="257"/>
        <end position="298"/>
    </location>
</feature>
<dbReference type="Pfam" id="PF09923">
    <property type="entry name" value="DUF2155"/>
    <property type="match status" value="1"/>
</dbReference>
<evidence type="ECO:0000313" key="3">
    <source>
        <dbReference type="EMBL" id="MBB5045882.1"/>
    </source>
</evidence>
<feature type="compositionally biased region" description="Low complexity" evidence="1">
    <location>
        <begin position="257"/>
        <end position="274"/>
    </location>
</feature>